<organism evidence="2 3">
    <name type="scientific">Enhygromyxa salina</name>
    <dbReference type="NCBI Taxonomy" id="215803"/>
    <lineage>
        <taxon>Bacteria</taxon>
        <taxon>Pseudomonadati</taxon>
        <taxon>Myxococcota</taxon>
        <taxon>Polyangia</taxon>
        <taxon>Nannocystales</taxon>
        <taxon>Nannocystaceae</taxon>
        <taxon>Enhygromyxa</taxon>
    </lineage>
</organism>
<dbReference type="AlphaFoldDB" id="A0A2S9YYL8"/>
<dbReference type="Proteomes" id="UP000238823">
    <property type="component" value="Unassembled WGS sequence"/>
</dbReference>
<dbReference type="SUPFAM" id="SSF54427">
    <property type="entry name" value="NTF2-like"/>
    <property type="match status" value="1"/>
</dbReference>
<proteinExistence type="predicted"/>
<reference evidence="2 3" key="1">
    <citation type="submission" date="2018-03" db="EMBL/GenBank/DDBJ databases">
        <title>Draft Genome Sequences of the Obligatory Marine Myxobacteria Enhygromyxa salina SWB007.</title>
        <authorList>
            <person name="Poehlein A."/>
            <person name="Moghaddam J.A."/>
            <person name="Harms H."/>
            <person name="Alanjari M."/>
            <person name="Koenig G.M."/>
            <person name="Daniel R."/>
            <person name="Schaeberle T.F."/>
        </authorList>
    </citation>
    <scope>NUCLEOTIDE SEQUENCE [LARGE SCALE GENOMIC DNA]</scope>
    <source>
        <strain evidence="2 3">SWB007</strain>
    </source>
</reference>
<sequence length="154" mass="16923">MNSTPLPDPISSFSDLLRRALGDALRTDATTFLEMLADHVVMEFPYSPTGSVERLEGRPALARHLEQVAGLLEFDEMHDLVVHPSREAGVFVLEFGCTGRGVQTGEPYNQRYISVIRVREGQIVHYRDYWNPLIVLSAVGGVEALRAASGGAAQ</sequence>
<evidence type="ECO:0000313" key="3">
    <source>
        <dbReference type="Proteomes" id="UP000238823"/>
    </source>
</evidence>
<dbReference type="RefSeq" id="WP_106087119.1">
    <property type="nucleotide sequence ID" value="NZ_PVNL01000001.1"/>
</dbReference>
<protein>
    <submittedName>
        <fullName evidence="2">Putative PhzA/B-like protein</fullName>
    </submittedName>
</protein>
<dbReference type="EMBL" id="PVNL01000001">
    <property type="protein sequence ID" value="PRQ10195.1"/>
    <property type="molecule type" value="Genomic_DNA"/>
</dbReference>
<accession>A0A2S9YYL8</accession>
<dbReference type="InterPro" id="IPR032710">
    <property type="entry name" value="NTF2-like_dom_sf"/>
</dbReference>
<evidence type="ECO:0000259" key="1">
    <source>
        <dbReference type="Pfam" id="PF12680"/>
    </source>
</evidence>
<dbReference type="Gene3D" id="3.10.450.50">
    <property type="match status" value="1"/>
</dbReference>
<comment type="caution">
    <text evidence="2">The sequence shown here is derived from an EMBL/GenBank/DDBJ whole genome shotgun (WGS) entry which is preliminary data.</text>
</comment>
<name>A0A2S9YYL8_9BACT</name>
<gene>
    <name evidence="2" type="ORF">ENSA7_00030</name>
</gene>
<dbReference type="Pfam" id="PF12680">
    <property type="entry name" value="SnoaL_2"/>
    <property type="match status" value="1"/>
</dbReference>
<evidence type="ECO:0000313" key="2">
    <source>
        <dbReference type="EMBL" id="PRQ10195.1"/>
    </source>
</evidence>
<dbReference type="InterPro" id="IPR037401">
    <property type="entry name" value="SnoaL-like"/>
</dbReference>
<dbReference type="OrthoDB" id="2083380at2"/>
<feature type="domain" description="SnoaL-like" evidence="1">
    <location>
        <begin position="26"/>
        <end position="126"/>
    </location>
</feature>